<evidence type="ECO:0000313" key="1">
    <source>
        <dbReference type="EMBL" id="KAF2466864.1"/>
    </source>
</evidence>
<keyword evidence="2" id="KW-1185">Reference proteome</keyword>
<feature type="non-terminal residue" evidence="1">
    <location>
        <position position="262"/>
    </location>
</feature>
<dbReference type="Proteomes" id="UP000799755">
    <property type="component" value="Unassembled WGS sequence"/>
</dbReference>
<sequence length="262" mass="29726">MVPRVLDIPDISLGDIVIVVLGVTGSGKSTFINYLSDIELEVGHGLETCTDTVQCVPCTLDDGQRIWLLDTPGFDDTYRSDTEILKEVENWLNTSGIRLTGIIYLQSISDVRFTGRGLRNLRIFKRLLGENGLANVVLATTMWTYISDEEGRRREAEIKEMGEPWQHMIKQGSKIFRQDDGRRSALAIVKYLMRTGIYACEEVQTEALAANMKLKERTANQEVQRKIDMLTAETKLKETSATTDHQREIKELVANMKLKERL</sequence>
<proteinExistence type="predicted"/>
<evidence type="ECO:0000313" key="2">
    <source>
        <dbReference type="Proteomes" id="UP000799755"/>
    </source>
</evidence>
<gene>
    <name evidence="1" type="ORF">BDR25DRAFT_267570</name>
</gene>
<protein>
    <submittedName>
        <fullName evidence="1">Uncharacterized protein</fullName>
    </submittedName>
</protein>
<accession>A0ACB6QIN3</accession>
<organism evidence="1 2">
    <name type="scientific">Lindgomyces ingoldianus</name>
    <dbReference type="NCBI Taxonomy" id="673940"/>
    <lineage>
        <taxon>Eukaryota</taxon>
        <taxon>Fungi</taxon>
        <taxon>Dikarya</taxon>
        <taxon>Ascomycota</taxon>
        <taxon>Pezizomycotina</taxon>
        <taxon>Dothideomycetes</taxon>
        <taxon>Pleosporomycetidae</taxon>
        <taxon>Pleosporales</taxon>
        <taxon>Lindgomycetaceae</taxon>
        <taxon>Lindgomyces</taxon>
    </lineage>
</organism>
<reference evidence="1" key="1">
    <citation type="journal article" date="2020" name="Stud. Mycol.">
        <title>101 Dothideomycetes genomes: a test case for predicting lifestyles and emergence of pathogens.</title>
        <authorList>
            <person name="Haridas S."/>
            <person name="Albert R."/>
            <person name="Binder M."/>
            <person name="Bloem J."/>
            <person name="Labutti K."/>
            <person name="Salamov A."/>
            <person name="Andreopoulos B."/>
            <person name="Baker S."/>
            <person name="Barry K."/>
            <person name="Bills G."/>
            <person name="Bluhm B."/>
            <person name="Cannon C."/>
            <person name="Castanera R."/>
            <person name="Culley D."/>
            <person name="Daum C."/>
            <person name="Ezra D."/>
            <person name="Gonzalez J."/>
            <person name="Henrissat B."/>
            <person name="Kuo A."/>
            <person name="Liang C."/>
            <person name="Lipzen A."/>
            <person name="Lutzoni F."/>
            <person name="Magnuson J."/>
            <person name="Mondo S."/>
            <person name="Nolan M."/>
            <person name="Ohm R."/>
            <person name="Pangilinan J."/>
            <person name="Park H.-J."/>
            <person name="Ramirez L."/>
            <person name="Alfaro M."/>
            <person name="Sun H."/>
            <person name="Tritt A."/>
            <person name="Yoshinaga Y."/>
            <person name="Zwiers L.-H."/>
            <person name="Turgeon B."/>
            <person name="Goodwin S."/>
            <person name="Spatafora J."/>
            <person name="Crous P."/>
            <person name="Grigoriev I."/>
        </authorList>
    </citation>
    <scope>NUCLEOTIDE SEQUENCE</scope>
    <source>
        <strain evidence="1">ATCC 200398</strain>
    </source>
</reference>
<dbReference type="EMBL" id="MU003522">
    <property type="protein sequence ID" value="KAF2466864.1"/>
    <property type="molecule type" value="Genomic_DNA"/>
</dbReference>
<comment type="caution">
    <text evidence="1">The sequence shown here is derived from an EMBL/GenBank/DDBJ whole genome shotgun (WGS) entry which is preliminary data.</text>
</comment>
<name>A0ACB6QIN3_9PLEO</name>